<evidence type="ECO:0000256" key="1">
    <source>
        <dbReference type="ARBA" id="ARBA00001964"/>
    </source>
</evidence>
<dbReference type="Proteomes" id="UP000177707">
    <property type="component" value="Unassembled WGS sequence"/>
</dbReference>
<dbReference type="Gene3D" id="3.40.50.920">
    <property type="match status" value="1"/>
</dbReference>
<dbReference type="STRING" id="1802758.A3A96_01055"/>
<comment type="caution">
    <text evidence="5">The sequence shown here is derived from an EMBL/GenBank/DDBJ whole genome shotgun (WGS) entry which is preliminary data.</text>
</comment>
<accession>A0A1G2TYQ2</accession>
<dbReference type="SMART" id="SM00861">
    <property type="entry name" value="Transket_pyr"/>
    <property type="match status" value="1"/>
</dbReference>
<evidence type="ECO:0000256" key="3">
    <source>
        <dbReference type="ARBA" id="ARBA00023052"/>
    </source>
</evidence>
<proteinExistence type="inferred from homology"/>
<gene>
    <name evidence="5" type="ORF">A3A96_01055</name>
</gene>
<evidence type="ECO:0000313" key="6">
    <source>
        <dbReference type="Proteomes" id="UP000177707"/>
    </source>
</evidence>
<dbReference type="InterPro" id="IPR009014">
    <property type="entry name" value="Transketo_C/PFOR_II"/>
</dbReference>
<dbReference type="InterPro" id="IPR051157">
    <property type="entry name" value="PDH/Transketolase"/>
</dbReference>
<dbReference type="Pfam" id="PF02780">
    <property type="entry name" value="Transketolase_C"/>
    <property type="match status" value="1"/>
</dbReference>
<dbReference type="PANTHER" id="PTHR43825">
    <property type="entry name" value="PYRUVATE DEHYDROGENASE E1 COMPONENT"/>
    <property type="match status" value="1"/>
</dbReference>
<evidence type="ECO:0000256" key="2">
    <source>
        <dbReference type="ARBA" id="ARBA00007131"/>
    </source>
</evidence>
<evidence type="ECO:0000313" key="5">
    <source>
        <dbReference type="EMBL" id="OHB02445.1"/>
    </source>
</evidence>
<sequence length="308" mass="34216">MRNDFVKQMQIEMENNKDIVFLTGDLGFNALEPLHQSFPDRFINVGIAEANMIGIAAGLALTGKKVIVYSIASFLTMRPYEQIRNDICYHNLDVKIVGTGGGFNYSTHGITHHTIEDVAIMNVLPNMQVLCPTYSWEAREATKSMMKSKKPTYLRLGKSPKTNFFKPDFKFKIGRGFVIREGKDILLLVTGNILDCGMEIAEIIKNKTGLEMSVISMPSVKPLDKKLILETSKKVKLVATLEEHSLHGGLGSEVAMLLSQSHLPKLPFIPSALPDVFIKDVGSRDFLLNKAGLSPKKVAKNIIKKLGR</sequence>
<comment type="cofactor">
    <cofactor evidence="1">
        <name>thiamine diphosphate</name>
        <dbReference type="ChEBI" id="CHEBI:58937"/>
    </cofactor>
</comment>
<organism evidence="5 6">
    <name type="scientific">Candidatus Zambryskibacteria bacterium RIFCSPLOWO2_01_FULL_39_39</name>
    <dbReference type="NCBI Taxonomy" id="1802758"/>
    <lineage>
        <taxon>Bacteria</taxon>
        <taxon>Candidatus Zambryskiibacteriota</taxon>
    </lineage>
</organism>
<dbReference type="InterPro" id="IPR029061">
    <property type="entry name" value="THDP-binding"/>
</dbReference>
<dbReference type="InterPro" id="IPR033248">
    <property type="entry name" value="Transketolase_C"/>
</dbReference>
<evidence type="ECO:0000259" key="4">
    <source>
        <dbReference type="SMART" id="SM00861"/>
    </source>
</evidence>
<dbReference type="AlphaFoldDB" id="A0A1G2TYQ2"/>
<dbReference type="Gene3D" id="3.40.50.970">
    <property type="match status" value="1"/>
</dbReference>
<dbReference type="PANTHER" id="PTHR43825:SF5">
    <property type="entry name" value="HYPOTHETICAL TRANSKETOLASE FAMILY PROTEIN"/>
    <property type="match status" value="1"/>
</dbReference>
<dbReference type="EMBL" id="MHWB01000004">
    <property type="protein sequence ID" value="OHB02445.1"/>
    <property type="molecule type" value="Genomic_DNA"/>
</dbReference>
<dbReference type="InterPro" id="IPR005475">
    <property type="entry name" value="Transketolase-like_Pyr-bd"/>
</dbReference>
<comment type="similarity">
    <text evidence="2">Belongs to the transketolase family.</text>
</comment>
<protein>
    <recommendedName>
        <fullName evidence="4">Transketolase-like pyrimidine-binding domain-containing protein</fullName>
    </recommendedName>
</protein>
<reference evidence="5 6" key="1">
    <citation type="journal article" date="2016" name="Nat. Commun.">
        <title>Thousands of microbial genomes shed light on interconnected biogeochemical processes in an aquifer system.</title>
        <authorList>
            <person name="Anantharaman K."/>
            <person name="Brown C.T."/>
            <person name="Hug L.A."/>
            <person name="Sharon I."/>
            <person name="Castelle C.J."/>
            <person name="Probst A.J."/>
            <person name="Thomas B.C."/>
            <person name="Singh A."/>
            <person name="Wilkins M.J."/>
            <person name="Karaoz U."/>
            <person name="Brodie E.L."/>
            <person name="Williams K.H."/>
            <person name="Hubbard S.S."/>
            <person name="Banfield J.F."/>
        </authorList>
    </citation>
    <scope>NUCLEOTIDE SEQUENCE [LARGE SCALE GENOMIC DNA]</scope>
</reference>
<dbReference type="Pfam" id="PF02779">
    <property type="entry name" value="Transket_pyr"/>
    <property type="match status" value="1"/>
</dbReference>
<dbReference type="SUPFAM" id="SSF52922">
    <property type="entry name" value="TK C-terminal domain-like"/>
    <property type="match status" value="1"/>
</dbReference>
<keyword evidence="3" id="KW-0786">Thiamine pyrophosphate</keyword>
<feature type="domain" description="Transketolase-like pyrimidine-binding" evidence="4">
    <location>
        <begin position="1"/>
        <end position="162"/>
    </location>
</feature>
<dbReference type="CDD" id="cd07033">
    <property type="entry name" value="TPP_PYR_DXS_TK_like"/>
    <property type="match status" value="1"/>
</dbReference>
<name>A0A1G2TYQ2_9BACT</name>
<dbReference type="FunFam" id="3.40.50.970:FF:000129">
    <property type="entry name" value="Transketolase"/>
    <property type="match status" value="1"/>
</dbReference>
<dbReference type="SUPFAM" id="SSF52518">
    <property type="entry name" value="Thiamin diphosphate-binding fold (THDP-binding)"/>
    <property type="match status" value="1"/>
</dbReference>